<keyword evidence="3" id="KW-0337">GPI-anchor biosynthesis</keyword>
<feature type="transmembrane region" description="Helical" evidence="5">
    <location>
        <begin position="12"/>
        <end position="35"/>
    </location>
</feature>
<dbReference type="PRINTS" id="PR00776">
    <property type="entry name" value="HEMOGLOBNASE"/>
</dbReference>
<comment type="caution">
    <text evidence="6">The sequence shown here is derived from an EMBL/GenBank/DDBJ whole genome shotgun (WGS) entry which is preliminary data.</text>
</comment>
<dbReference type="InterPro" id="IPR001096">
    <property type="entry name" value="Peptidase_C13"/>
</dbReference>
<organism evidence="6 7">
    <name type="scientific">Discostella pseudostelligera</name>
    <dbReference type="NCBI Taxonomy" id="259834"/>
    <lineage>
        <taxon>Eukaryota</taxon>
        <taxon>Sar</taxon>
        <taxon>Stramenopiles</taxon>
        <taxon>Ochrophyta</taxon>
        <taxon>Bacillariophyta</taxon>
        <taxon>Coscinodiscophyceae</taxon>
        <taxon>Thalassiosirophycidae</taxon>
        <taxon>Stephanodiscales</taxon>
        <taxon>Stephanodiscaceae</taxon>
        <taxon>Discostella</taxon>
    </lineage>
</organism>
<dbReference type="Pfam" id="PF01650">
    <property type="entry name" value="Peptidase_C13"/>
    <property type="match status" value="1"/>
</dbReference>
<evidence type="ECO:0008006" key="8">
    <source>
        <dbReference type="Google" id="ProtNLM"/>
    </source>
</evidence>
<name>A0ABD3MZ24_9STRA</name>
<proteinExistence type="inferred from homology"/>
<keyword evidence="4" id="KW-0732">Signal</keyword>
<comment type="pathway">
    <text evidence="1">Glycolipid biosynthesis; glycosylphosphatidylinositol-anchor biosynthesis.</text>
</comment>
<dbReference type="GO" id="GO:0016020">
    <property type="term" value="C:membrane"/>
    <property type="evidence" value="ECO:0007669"/>
    <property type="project" value="GOC"/>
</dbReference>
<keyword evidence="5" id="KW-1133">Transmembrane helix</keyword>
<keyword evidence="5" id="KW-0812">Transmembrane</keyword>
<dbReference type="PANTHER" id="PTHR48067">
    <property type="entry name" value="GPI-ANCHOR TRANSAMIDASE"/>
    <property type="match status" value="1"/>
</dbReference>
<evidence type="ECO:0000256" key="3">
    <source>
        <dbReference type="ARBA" id="ARBA00022502"/>
    </source>
</evidence>
<dbReference type="GO" id="GO:0006506">
    <property type="term" value="P:GPI anchor biosynthetic process"/>
    <property type="evidence" value="ECO:0007669"/>
    <property type="project" value="UniProtKB-KW"/>
</dbReference>
<dbReference type="InterPro" id="IPR028361">
    <property type="entry name" value="GPI_transamidase"/>
</dbReference>
<keyword evidence="7" id="KW-1185">Reference proteome</keyword>
<accession>A0ABD3MZ24</accession>
<comment type="similarity">
    <text evidence="2">Belongs to the peptidase C13 family.</text>
</comment>
<evidence type="ECO:0000256" key="5">
    <source>
        <dbReference type="SAM" id="Phobius"/>
    </source>
</evidence>
<keyword evidence="5" id="KW-0472">Membrane</keyword>
<dbReference type="EMBL" id="JALLBG020000057">
    <property type="protein sequence ID" value="KAL3769160.1"/>
    <property type="molecule type" value="Genomic_DNA"/>
</dbReference>
<dbReference type="Gene3D" id="3.40.50.1460">
    <property type="match status" value="1"/>
</dbReference>
<reference evidence="6 7" key="1">
    <citation type="submission" date="2024-10" db="EMBL/GenBank/DDBJ databases">
        <title>Updated reference genomes for cyclostephanoid diatoms.</title>
        <authorList>
            <person name="Roberts W.R."/>
            <person name="Alverson A.J."/>
        </authorList>
    </citation>
    <scope>NUCLEOTIDE SEQUENCE [LARGE SCALE GENOMIC DNA]</scope>
    <source>
        <strain evidence="6 7">AJA232-27</strain>
    </source>
</reference>
<sequence>MMGERRSGAASTLRAAFASIVVVVLLCASLLFLVVDDEAGLGYSWSWMATTPLPAVQAQQANTAARNHRGGGRSTKLLHNPNHESTIRNILQPRFKENGNPLISGNHTSNVAIIVSSSRYWFNYRHVTNALSIYHLLKRGGISDDNIVLMLADDMPCNMRNSHRGKIYPRGIGKEDLMENAEVDYSGTDVTVDAFLRVLLGRHLPGEERRVEGGAYRHRRSLPRLNENTNLVVYLTGHGGDNFFKFQDGEELMSHDISSVFSQMYEARRYNEILFISDTCQAFTMADQIDAPNVFSIGSSLKGENSYASHSDADVGQSVIDRYSKVIKDFMDDAVSVTAAGTKSDYQSSQNSHISYNDATVAVMERLTLHDILVRIPTNHGDLGHNSHVGHTDNLCARKMNSVPLSDFFAASSVVIERRQGNRALDSMKSTIWMGGDAIRSKNMDFQQTKNDDAEMQCAIDSEPHPHPVRNEVREPKANVNTKGMSPTDPQFLIMATGFVLCIALASRIW</sequence>
<evidence type="ECO:0000256" key="1">
    <source>
        <dbReference type="ARBA" id="ARBA00004687"/>
    </source>
</evidence>
<evidence type="ECO:0000256" key="2">
    <source>
        <dbReference type="ARBA" id="ARBA00009941"/>
    </source>
</evidence>
<protein>
    <recommendedName>
        <fullName evidence="8">GPI-anchor transamidase</fullName>
    </recommendedName>
</protein>
<evidence type="ECO:0000313" key="6">
    <source>
        <dbReference type="EMBL" id="KAL3769160.1"/>
    </source>
</evidence>
<dbReference type="Proteomes" id="UP001530293">
    <property type="component" value="Unassembled WGS sequence"/>
</dbReference>
<evidence type="ECO:0000313" key="7">
    <source>
        <dbReference type="Proteomes" id="UP001530293"/>
    </source>
</evidence>
<dbReference type="AlphaFoldDB" id="A0ABD3MZ24"/>
<gene>
    <name evidence="6" type="ORF">ACHAWU_001228</name>
</gene>
<dbReference type="PANTHER" id="PTHR48067:SF1">
    <property type="entry name" value="GPI-ANCHOR TRANSAMIDASE"/>
    <property type="match status" value="1"/>
</dbReference>
<evidence type="ECO:0000256" key="4">
    <source>
        <dbReference type="ARBA" id="ARBA00022729"/>
    </source>
</evidence>